<dbReference type="GO" id="GO:0006689">
    <property type="term" value="P:ganglioside catabolic process"/>
    <property type="evidence" value="ECO:0007669"/>
    <property type="project" value="TreeGrafter"/>
</dbReference>
<sequence>MKIFATALMCLVPLVVGAQEKKSKPTWKDYRAARDGMPYTRLAEGVEGQMIMKAGTMISDYNIQGTFQPSFTVAANGDYLVFTQGRIDSDADKAPKVLLMVRSRDGGKTWSPPTIIAKPKGSFFCVNSFTDSKTGQIHVLFKNNKAWQITSHDNGNTWSDWDSKDVSKGFGIGSEIWNQKRVNSNIFLGQAIKLANGEKNGRIVLGGIHKYNKVDKCPVAVWSDDQGVTWQHGEGVPDFTSHRGMSEPAVVELSDGRLMIITRDGERIKRRYSISQDFGQSWGPILKAEDLPAPGCFGSVCSATVEIDGKKQHVLLFASPANKKRRDGRVYYSLDDGKHWKNKALDKGLFSYSTITHVPETNADGSFVVCYTKGWHGSRGIYFVKLKLDWLFADEPKAPGPPDQASEIQLR</sequence>
<comment type="similarity">
    <text evidence="2">Belongs to the glycosyl hydrolase 33 family.</text>
</comment>
<evidence type="ECO:0000256" key="3">
    <source>
        <dbReference type="ARBA" id="ARBA00012733"/>
    </source>
</evidence>
<accession>A0A851GHQ7</accession>
<comment type="catalytic activity">
    <reaction evidence="1">
        <text>Hydrolysis of alpha-(2-&gt;3)-, alpha-(2-&gt;6)-, alpha-(2-&gt;8)- glycosidic linkages of terminal sialic acid residues in oligosaccharides, glycoproteins, glycolipids, colominic acid and synthetic substrates.</text>
        <dbReference type="EC" id="3.2.1.18"/>
    </reaction>
</comment>
<evidence type="ECO:0000256" key="1">
    <source>
        <dbReference type="ARBA" id="ARBA00000427"/>
    </source>
</evidence>
<evidence type="ECO:0000259" key="5">
    <source>
        <dbReference type="Pfam" id="PF13088"/>
    </source>
</evidence>
<dbReference type="Pfam" id="PF13088">
    <property type="entry name" value="BNR_2"/>
    <property type="match status" value="1"/>
</dbReference>
<evidence type="ECO:0000256" key="4">
    <source>
        <dbReference type="SAM" id="SignalP"/>
    </source>
</evidence>
<dbReference type="InterPro" id="IPR002860">
    <property type="entry name" value="BNR_rpt"/>
</dbReference>
<dbReference type="SUPFAM" id="SSF50939">
    <property type="entry name" value="Sialidases"/>
    <property type="match status" value="1"/>
</dbReference>
<dbReference type="GO" id="GO:0016020">
    <property type="term" value="C:membrane"/>
    <property type="evidence" value="ECO:0007669"/>
    <property type="project" value="TreeGrafter"/>
</dbReference>
<feature type="domain" description="Sialidase" evidence="5">
    <location>
        <begin position="145"/>
        <end position="360"/>
    </location>
</feature>
<dbReference type="CDD" id="cd15482">
    <property type="entry name" value="Sialidase_non-viral"/>
    <property type="match status" value="1"/>
</dbReference>
<organism evidence="6 7">
    <name type="scientific">Oceaniferula marina</name>
    <dbReference type="NCBI Taxonomy" id="2748318"/>
    <lineage>
        <taxon>Bacteria</taxon>
        <taxon>Pseudomonadati</taxon>
        <taxon>Verrucomicrobiota</taxon>
        <taxon>Verrucomicrobiia</taxon>
        <taxon>Verrucomicrobiales</taxon>
        <taxon>Verrucomicrobiaceae</taxon>
        <taxon>Oceaniferula</taxon>
    </lineage>
</organism>
<dbReference type="AlphaFoldDB" id="A0A851GHQ7"/>
<keyword evidence="4" id="KW-0732">Signal</keyword>
<dbReference type="InterPro" id="IPR036278">
    <property type="entry name" value="Sialidase_sf"/>
</dbReference>
<dbReference type="Proteomes" id="UP000557872">
    <property type="component" value="Unassembled WGS sequence"/>
</dbReference>
<proteinExistence type="inferred from homology"/>
<evidence type="ECO:0000256" key="2">
    <source>
        <dbReference type="ARBA" id="ARBA00009348"/>
    </source>
</evidence>
<dbReference type="InterPro" id="IPR011040">
    <property type="entry name" value="Sialidase"/>
</dbReference>
<dbReference type="RefSeq" id="WP_178930693.1">
    <property type="nucleotide sequence ID" value="NZ_JACBAZ010000001.1"/>
</dbReference>
<reference evidence="6 7" key="1">
    <citation type="submission" date="2020-07" db="EMBL/GenBank/DDBJ databases">
        <title>Roseicoccus Jingziensis gen. nov., sp. nov., isolated from coastal seawater.</title>
        <authorList>
            <person name="Feng X."/>
        </authorList>
    </citation>
    <scope>NUCLEOTIDE SEQUENCE [LARGE SCALE GENOMIC DNA]</scope>
    <source>
        <strain evidence="6 7">N1E253</strain>
    </source>
</reference>
<protein>
    <recommendedName>
        <fullName evidence="3">exo-alpha-sialidase</fullName>
        <ecNumber evidence="3">3.2.1.18</ecNumber>
    </recommendedName>
</protein>
<dbReference type="GO" id="GO:0005737">
    <property type="term" value="C:cytoplasm"/>
    <property type="evidence" value="ECO:0007669"/>
    <property type="project" value="TreeGrafter"/>
</dbReference>
<dbReference type="PANTHER" id="PTHR10628:SF30">
    <property type="entry name" value="EXO-ALPHA-SIALIDASE"/>
    <property type="match status" value="1"/>
</dbReference>
<feature type="signal peptide" evidence="4">
    <location>
        <begin position="1"/>
        <end position="18"/>
    </location>
</feature>
<dbReference type="Gene3D" id="2.120.10.10">
    <property type="match status" value="1"/>
</dbReference>
<gene>
    <name evidence="6" type="ORF">HW115_00890</name>
</gene>
<dbReference type="PANTHER" id="PTHR10628">
    <property type="entry name" value="SIALIDASE"/>
    <property type="match status" value="1"/>
</dbReference>
<dbReference type="Pfam" id="PF02012">
    <property type="entry name" value="BNR"/>
    <property type="match status" value="1"/>
</dbReference>
<dbReference type="EMBL" id="JACBAZ010000001">
    <property type="protein sequence ID" value="NWK54150.1"/>
    <property type="molecule type" value="Genomic_DNA"/>
</dbReference>
<comment type="caution">
    <text evidence="6">The sequence shown here is derived from an EMBL/GenBank/DDBJ whole genome shotgun (WGS) entry which is preliminary data.</text>
</comment>
<dbReference type="GO" id="GO:0009313">
    <property type="term" value="P:oligosaccharide catabolic process"/>
    <property type="evidence" value="ECO:0007669"/>
    <property type="project" value="TreeGrafter"/>
</dbReference>
<feature type="chain" id="PRO_5032522463" description="exo-alpha-sialidase" evidence="4">
    <location>
        <begin position="19"/>
        <end position="411"/>
    </location>
</feature>
<dbReference type="InterPro" id="IPR026856">
    <property type="entry name" value="Sialidase_fam"/>
</dbReference>
<evidence type="ECO:0000313" key="7">
    <source>
        <dbReference type="Proteomes" id="UP000557872"/>
    </source>
</evidence>
<dbReference type="EC" id="3.2.1.18" evidence="3"/>
<name>A0A851GHQ7_9BACT</name>
<evidence type="ECO:0000313" key="6">
    <source>
        <dbReference type="EMBL" id="NWK54150.1"/>
    </source>
</evidence>
<dbReference type="GO" id="GO:0004308">
    <property type="term" value="F:exo-alpha-sialidase activity"/>
    <property type="evidence" value="ECO:0007669"/>
    <property type="project" value="UniProtKB-EC"/>
</dbReference>
<keyword evidence="7" id="KW-1185">Reference proteome</keyword>